<comment type="caution">
    <text evidence="1">The sequence shown here is derived from an EMBL/GenBank/DDBJ whole genome shotgun (WGS) entry which is preliminary data.</text>
</comment>
<proteinExistence type="predicted"/>
<dbReference type="EMBL" id="VFPM01000003">
    <property type="protein sequence ID" value="TQM58340.1"/>
    <property type="molecule type" value="Genomic_DNA"/>
</dbReference>
<accession>A0A543HJ73</accession>
<organism evidence="1 2">
    <name type="scientific">Humibacillus xanthopallidus</name>
    <dbReference type="NCBI Taxonomy" id="412689"/>
    <lineage>
        <taxon>Bacteria</taxon>
        <taxon>Bacillati</taxon>
        <taxon>Actinomycetota</taxon>
        <taxon>Actinomycetes</taxon>
        <taxon>Micrococcales</taxon>
        <taxon>Intrasporangiaceae</taxon>
        <taxon>Humibacillus</taxon>
    </lineage>
</organism>
<dbReference type="SUPFAM" id="SSF48452">
    <property type="entry name" value="TPR-like"/>
    <property type="match status" value="1"/>
</dbReference>
<gene>
    <name evidence="1" type="ORF">FBY41_3703</name>
</gene>
<dbReference type="InterPro" id="IPR011990">
    <property type="entry name" value="TPR-like_helical_dom_sf"/>
</dbReference>
<evidence type="ECO:0000313" key="2">
    <source>
        <dbReference type="Proteomes" id="UP000316747"/>
    </source>
</evidence>
<dbReference type="AlphaFoldDB" id="A0A543HJ73"/>
<keyword evidence="2" id="KW-1185">Reference proteome</keyword>
<reference evidence="1 2" key="1">
    <citation type="submission" date="2019-06" db="EMBL/GenBank/DDBJ databases">
        <title>Genome sequencing of plant associated microbes to promote plant fitness in Sorghum bicolor and Oryza sativa.</title>
        <authorList>
            <person name="Coleman-Derr D."/>
        </authorList>
    </citation>
    <scope>NUCLEOTIDE SEQUENCE [LARGE SCALE GENOMIC DNA]</scope>
    <source>
        <strain evidence="1 2">KV-663</strain>
    </source>
</reference>
<protein>
    <submittedName>
        <fullName evidence="1">TolB-like protein</fullName>
    </submittedName>
</protein>
<dbReference type="Proteomes" id="UP000316747">
    <property type="component" value="Unassembled WGS sequence"/>
</dbReference>
<sequence length="530" mass="56942">MPEQRVAADPDSPLRPHDASEIVSELTKVLGSATMSKSPRSREFLAYIVTETLAGRAERLSERTVGRRALGRADTFDGRFDASVRVRASRVRKSLDDYYAVEGRAARLRIELPSGAYVPRFVRSAPTELPSPVQGKDVDLTVVVLQFEVSGDARADLVATTISELIAHRLAMFPGLRVVGPATARSQNPRVIGRELDGRFVLQGSVGSRDGLVRLSARLSDSDGGDVVWAASETVDAGTLRGFEVEERWASGVAAELGDYAGVVYRRAAQKPSASVEPGEYAAWLAFQAYIEEGNQATLRAADEALAAAMEAGIRSPVILAMRGSTRAVKAAYGMSTDPQADLAAAEQLARRALAEDPGSAHAHTVLGTVALIRHQWDLARKHAADAAQANPFHPTFLATAGTLIANSGDWEQGMALLRESLRLNPLHPGYMHTLLAQDRIMVDDDAAALAEASLIHSPGATWGPLFRAMALAGLGHTEQARHEMDEVLAIDPTFLDDPVATFTTYTNLTDEQIGALLRHLEPLRPAAPS</sequence>
<evidence type="ECO:0000313" key="1">
    <source>
        <dbReference type="EMBL" id="TQM58340.1"/>
    </source>
</evidence>
<name>A0A543HJ73_9MICO</name>
<dbReference type="Gene3D" id="1.25.40.10">
    <property type="entry name" value="Tetratricopeptide repeat domain"/>
    <property type="match status" value="1"/>
</dbReference>